<name>A0A8I6R7T6_CIMLE</name>
<dbReference type="RefSeq" id="XP_014239239.1">
    <property type="nucleotide sequence ID" value="XM_014383753.2"/>
</dbReference>
<dbReference type="EC" id="2.5.1.18" evidence="5"/>
<keyword evidence="12" id="KW-0496">Mitochondrion</keyword>
<feature type="transmembrane region" description="Helical" evidence="17">
    <location>
        <begin position="77"/>
        <end position="93"/>
    </location>
</feature>
<dbReference type="GO" id="GO:0005789">
    <property type="term" value="C:endoplasmic reticulum membrane"/>
    <property type="evidence" value="ECO:0007669"/>
    <property type="project" value="UniProtKB-SubCell"/>
</dbReference>
<evidence type="ECO:0000256" key="1">
    <source>
        <dbReference type="ARBA" id="ARBA00003701"/>
    </source>
</evidence>
<dbReference type="Pfam" id="PF01124">
    <property type="entry name" value="MAPEG"/>
    <property type="match status" value="1"/>
</dbReference>
<proteinExistence type="inferred from homology"/>
<organism evidence="18 19">
    <name type="scientific">Cimex lectularius</name>
    <name type="common">Bed bug</name>
    <name type="synonym">Acanthia lectularia</name>
    <dbReference type="NCBI Taxonomy" id="79782"/>
    <lineage>
        <taxon>Eukaryota</taxon>
        <taxon>Metazoa</taxon>
        <taxon>Ecdysozoa</taxon>
        <taxon>Arthropoda</taxon>
        <taxon>Hexapoda</taxon>
        <taxon>Insecta</taxon>
        <taxon>Pterygota</taxon>
        <taxon>Neoptera</taxon>
        <taxon>Paraneoptera</taxon>
        <taxon>Hemiptera</taxon>
        <taxon>Heteroptera</taxon>
        <taxon>Panheteroptera</taxon>
        <taxon>Cimicomorpha</taxon>
        <taxon>Cimicidae</taxon>
        <taxon>Cimex</taxon>
    </lineage>
</organism>
<dbReference type="GO" id="GO:0004364">
    <property type="term" value="F:glutathione transferase activity"/>
    <property type="evidence" value="ECO:0007669"/>
    <property type="project" value="UniProtKB-EC"/>
</dbReference>
<dbReference type="EnsemblMetazoa" id="XM_014383753.2">
    <property type="protein sequence ID" value="XP_014239239.1"/>
    <property type="gene ID" value="LOC106660807"/>
</dbReference>
<feature type="transmembrane region" description="Helical" evidence="17">
    <location>
        <begin position="15"/>
        <end position="37"/>
    </location>
</feature>
<accession>A0A8I6R7T6</accession>
<dbReference type="InterPro" id="IPR023352">
    <property type="entry name" value="MAPEG-like_dom_sf"/>
</dbReference>
<keyword evidence="19" id="KW-1185">Reference proteome</keyword>
<evidence type="ECO:0000256" key="6">
    <source>
        <dbReference type="ARBA" id="ARBA00022679"/>
    </source>
</evidence>
<comment type="subunit">
    <text evidence="14">Homotrimer; The trimer binds only one molecule of glutathione.</text>
</comment>
<keyword evidence="9" id="KW-0256">Endoplasmic reticulum</keyword>
<evidence type="ECO:0000256" key="11">
    <source>
        <dbReference type="ARBA" id="ARBA00022990"/>
    </source>
</evidence>
<comment type="catalytic activity">
    <reaction evidence="16">
        <text>RX + glutathione = an S-substituted glutathione + a halide anion + H(+)</text>
        <dbReference type="Rhea" id="RHEA:16437"/>
        <dbReference type="ChEBI" id="CHEBI:15378"/>
        <dbReference type="ChEBI" id="CHEBI:16042"/>
        <dbReference type="ChEBI" id="CHEBI:17792"/>
        <dbReference type="ChEBI" id="CHEBI:57925"/>
        <dbReference type="ChEBI" id="CHEBI:90779"/>
        <dbReference type="EC" id="2.5.1.18"/>
    </reaction>
    <physiologicalReaction direction="left-to-right" evidence="16">
        <dbReference type="Rhea" id="RHEA:16438"/>
    </physiologicalReaction>
</comment>
<evidence type="ECO:0000313" key="18">
    <source>
        <dbReference type="EnsemblMetazoa" id="XP_014239239.1"/>
    </source>
</evidence>
<dbReference type="Gene3D" id="1.20.120.550">
    <property type="entry name" value="Membrane associated eicosanoid/glutathione metabolism-like domain"/>
    <property type="match status" value="1"/>
</dbReference>
<dbReference type="InterPro" id="IPR040162">
    <property type="entry name" value="MGST1-like"/>
</dbReference>
<evidence type="ECO:0000256" key="2">
    <source>
        <dbReference type="ARBA" id="ARBA00004294"/>
    </source>
</evidence>
<protein>
    <recommendedName>
        <fullName evidence="15">Microsomal glutathione S-transferase 1</fullName>
        <ecNumber evidence="5">2.5.1.18</ecNumber>
    </recommendedName>
</protein>
<keyword evidence="8" id="KW-1000">Mitochondrion outer membrane</keyword>
<dbReference type="SUPFAM" id="SSF161084">
    <property type="entry name" value="MAPEG domain-like"/>
    <property type="match status" value="1"/>
</dbReference>
<keyword evidence="11" id="KW-0007">Acetylation</keyword>
<dbReference type="GO" id="GO:0005741">
    <property type="term" value="C:mitochondrial outer membrane"/>
    <property type="evidence" value="ECO:0007669"/>
    <property type="project" value="UniProtKB-SubCell"/>
</dbReference>
<dbReference type="AlphaFoldDB" id="A0A8I6R7T6"/>
<evidence type="ECO:0000256" key="8">
    <source>
        <dbReference type="ARBA" id="ARBA00022787"/>
    </source>
</evidence>
<sequence length="148" mass="16924">MEDVGDLMTFDNPAFMFYVFSSAALVLKMLILTPLTARQRFKNKVFLSPEDTSLLKGSKVDVHPDVERVRRAHRNDLENVVFFLSMAFCYILTNPTKWVAILVLAAFTVARFLHTFFYLTAKTARMYAFAVGYLVLVYMAGTTVMHFS</sequence>
<dbReference type="InterPro" id="IPR001129">
    <property type="entry name" value="Membr-assoc_MAPEG"/>
</dbReference>
<dbReference type="OrthoDB" id="193139at2759"/>
<evidence type="ECO:0000256" key="17">
    <source>
        <dbReference type="SAM" id="Phobius"/>
    </source>
</evidence>
<dbReference type="GeneID" id="106660807"/>
<keyword evidence="10 17" id="KW-1133">Transmembrane helix</keyword>
<comment type="subcellular location">
    <subcellularLocation>
        <location evidence="3">Endoplasmic reticulum membrane</location>
        <topology evidence="3">Multi-pass membrane protein</topology>
    </subcellularLocation>
    <subcellularLocation>
        <location evidence="2">Mitochondrion outer membrane</location>
    </subcellularLocation>
</comment>
<evidence type="ECO:0000256" key="15">
    <source>
        <dbReference type="ARBA" id="ARBA00039397"/>
    </source>
</evidence>
<dbReference type="PANTHER" id="PTHR10689">
    <property type="entry name" value="MICROSOMAL GLUTATHIONE S-TRANSFERASE 1"/>
    <property type="match status" value="1"/>
</dbReference>
<keyword evidence="7 17" id="KW-0812">Transmembrane</keyword>
<comment type="function">
    <text evidence="1">Conjugation of reduced glutathione to a wide number of exogenous and endogenous hydrophobic electrophiles.</text>
</comment>
<keyword evidence="13 17" id="KW-0472">Membrane</keyword>
<keyword evidence="6" id="KW-0808">Transferase</keyword>
<dbReference type="Proteomes" id="UP000494040">
    <property type="component" value="Unassembled WGS sequence"/>
</dbReference>
<dbReference type="OMA" id="CELIIRR"/>
<dbReference type="FunFam" id="1.20.120.550:FF:000002">
    <property type="entry name" value="Microsomal glutathione S-transferase 1"/>
    <property type="match status" value="1"/>
</dbReference>
<evidence type="ECO:0000256" key="14">
    <source>
        <dbReference type="ARBA" id="ARBA00038540"/>
    </source>
</evidence>
<evidence type="ECO:0000256" key="5">
    <source>
        <dbReference type="ARBA" id="ARBA00012452"/>
    </source>
</evidence>
<evidence type="ECO:0000256" key="7">
    <source>
        <dbReference type="ARBA" id="ARBA00022692"/>
    </source>
</evidence>
<evidence type="ECO:0000256" key="12">
    <source>
        <dbReference type="ARBA" id="ARBA00023128"/>
    </source>
</evidence>
<feature type="transmembrane region" description="Helical" evidence="17">
    <location>
        <begin position="99"/>
        <end position="119"/>
    </location>
</feature>
<evidence type="ECO:0000256" key="3">
    <source>
        <dbReference type="ARBA" id="ARBA00004477"/>
    </source>
</evidence>
<dbReference type="KEGG" id="clec:106660807"/>
<dbReference type="PANTHER" id="PTHR10689:SF6">
    <property type="entry name" value="MICROSOMAL GLUTATHIONE S-TRANSFERASE 1"/>
    <property type="match status" value="1"/>
</dbReference>
<evidence type="ECO:0000256" key="10">
    <source>
        <dbReference type="ARBA" id="ARBA00022989"/>
    </source>
</evidence>
<evidence type="ECO:0000256" key="13">
    <source>
        <dbReference type="ARBA" id="ARBA00023136"/>
    </source>
</evidence>
<evidence type="ECO:0000256" key="16">
    <source>
        <dbReference type="ARBA" id="ARBA00049385"/>
    </source>
</evidence>
<evidence type="ECO:0000313" key="19">
    <source>
        <dbReference type="Proteomes" id="UP000494040"/>
    </source>
</evidence>
<evidence type="ECO:0000256" key="4">
    <source>
        <dbReference type="ARBA" id="ARBA00010459"/>
    </source>
</evidence>
<feature type="transmembrane region" description="Helical" evidence="17">
    <location>
        <begin position="126"/>
        <end position="147"/>
    </location>
</feature>
<comment type="similarity">
    <text evidence="4">Belongs to the MAPEG family.</text>
</comment>
<evidence type="ECO:0000256" key="9">
    <source>
        <dbReference type="ARBA" id="ARBA00022824"/>
    </source>
</evidence>
<reference evidence="18" key="1">
    <citation type="submission" date="2022-01" db="UniProtKB">
        <authorList>
            <consortium name="EnsemblMetazoa"/>
        </authorList>
    </citation>
    <scope>IDENTIFICATION</scope>
</reference>